<dbReference type="PATRIC" id="fig|571915.4.peg.542"/>
<dbReference type="AlphaFoldDB" id="A0A0G3GUK3"/>
<organism evidence="2 3">
    <name type="scientific">Corynebacterium mustelae</name>
    <dbReference type="NCBI Taxonomy" id="571915"/>
    <lineage>
        <taxon>Bacteria</taxon>
        <taxon>Bacillati</taxon>
        <taxon>Actinomycetota</taxon>
        <taxon>Actinomycetes</taxon>
        <taxon>Mycobacteriales</taxon>
        <taxon>Corynebacteriaceae</taxon>
        <taxon>Corynebacterium</taxon>
    </lineage>
</organism>
<dbReference type="Proteomes" id="UP000035199">
    <property type="component" value="Chromosome"/>
</dbReference>
<reference evidence="2 3" key="1">
    <citation type="journal article" date="2015" name="Genome Announc.">
        <title>Complete Genome Sequence of the Type Strain Corynebacterium mustelae DSM 45274, Isolated from Various Tissues of a Male Ferret with Lethal Sepsis.</title>
        <authorList>
            <person name="Ruckert C."/>
            <person name="Eimer J."/>
            <person name="Winkler A."/>
            <person name="Tauch A."/>
        </authorList>
    </citation>
    <scope>NUCLEOTIDE SEQUENCE [LARGE SCALE GENOMIC DNA]</scope>
    <source>
        <strain evidence="2 3">DSM 45274</strain>
    </source>
</reference>
<proteinExistence type="predicted"/>
<reference evidence="3" key="2">
    <citation type="submission" date="2015-05" db="EMBL/GenBank/DDBJ databases">
        <title>Complete genome sequence of Corynebacterium mustelae DSM 45274, isolated from various tissues of a male ferret with lethal sepsis.</title>
        <authorList>
            <person name="Ruckert C."/>
            <person name="Albersmeier A."/>
            <person name="Winkler A."/>
            <person name="Tauch A."/>
        </authorList>
    </citation>
    <scope>NUCLEOTIDE SEQUENCE [LARGE SCALE GENOMIC DNA]</scope>
    <source>
        <strain evidence="3">DSM 45274</strain>
    </source>
</reference>
<keyword evidence="1" id="KW-0472">Membrane</keyword>
<keyword evidence="3" id="KW-1185">Reference proteome</keyword>
<dbReference type="STRING" id="571915.CMUST_02560"/>
<keyword evidence="1" id="KW-1133">Transmembrane helix</keyword>
<accession>A0A0G3GUK3</accession>
<evidence type="ECO:0000256" key="1">
    <source>
        <dbReference type="SAM" id="Phobius"/>
    </source>
</evidence>
<feature type="transmembrane region" description="Helical" evidence="1">
    <location>
        <begin position="231"/>
        <end position="248"/>
    </location>
</feature>
<sequence>MRFAEIRRKWKIDYTFIHFVDISHNAENLPDAVDKCAKTSGTYDFHRLILIVPGLEIAENAKNRLERRIRLYDLRYQDVRFVSLIDVFRKQHYLFAGKTFFDDDLWEDRAQDIGVVLINLDHGEVMSKAGGRQPFSAKADLPPILQRHIALCSEQEREVWVFYSDEKEASNTKDFLPDAVPEFYAAPNEVAQFVLDPVNRIHCFSRDDVYGQTHRHSKVREVRKGRRNTKIFLSLLTIVVLLVAGFGIKKFYDYEIRHGEGLSQRNYSGLPRSFDFVGRSDSETWETLMPQLNVRALGVFGSCFAPTSERMPLRTMQFDCFLFGKSVRENLYRKGYEKELVSHAIDGYVYIRWKMEHMDTAPLINAVPEAS</sequence>
<evidence type="ECO:0000313" key="3">
    <source>
        <dbReference type="Proteomes" id="UP000035199"/>
    </source>
</evidence>
<dbReference type="KEGG" id="cmv:CMUST_02560"/>
<dbReference type="EMBL" id="CP011542">
    <property type="protein sequence ID" value="AKK04856.1"/>
    <property type="molecule type" value="Genomic_DNA"/>
</dbReference>
<name>A0A0G3GUK3_9CORY</name>
<gene>
    <name evidence="2" type="ORF">CMUST_02560</name>
</gene>
<protein>
    <submittedName>
        <fullName evidence="2">Uncharacterized protein</fullName>
    </submittedName>
</protein>
<keyword evidence="1" id="KW-0812">Transmembrane</keyword>
<evidence type="ECO:0000313" key="2">
    <source>
        <dbReference type="EMBL" id="AKK04856.1"/>
    </source>
</evidence>